<dbReference type="HOGENOM" id="CLU_2622838_0_0_1"/>
<sequence>MATIKSDPSEMDENYQNGNVEFVLSLRCNTFTGLAYASFQSLIGSATMLFSAPLLSLGHYLAVGAKQVLSRQDLFMAA</sequence>
<gene>
    <name evidence="2" type="ORF">SNOG_04392</name>
</gene>
<feature type="transmembrane region" description="Helical" evidence="1">
    <location>
        <begin position="42"/>
        <end position="63"/>
    </location>
</feature>
<accession>Q0UV22</accession>
<dbReference type="EMBL" id="CH445330">
    <property type="protein sequence ID" value="EAT88152.1"/>
    <property type="molecule type" value="Genomic_DNA"/>
</dbReference>
<keyword evidence="1" id="KW-0812">Transmembrane</keyword>
<evidence type="ECO:0000313" key="3">
    <source>
        <dbReference type="Proteomes" id="UP000001055"/>
    </source>
</evidence>
<name>Q0UV22_PHANO</name>
<dbReference type="Proteomes" id="UP000001055">
    <property type="component" value="Unassembled WGS sequence"/>
</dbReference>
<dbReference type="InParanoid" id="Q0UV22"/>
<dbReference type="RefSeq" id="XP_001794811.1">
    <property type="nucleotide sequence ID" value="XM_001794759.1"/>
</dbReference>
<evidence type="ECO:0000313" key="2">
    <source>
        <dbReference type="EMBL" id="EAT88152.1"/>
    </source>
</evidence>
<organism evidence="2 3">
    <name type="scientific">Phaeosphaeria nodorum (strain SN15 / ATCC MYA-4574 / FGSC 10173)</name>
    <name type="common">Glume blotch fungus</name>
    <name type="synonym">Parastagonospora nodorum</name>
    <dbReference type="NCBI Taxonomy" id="321614"/>
    <lineage>
        <taxon>Eukaryota</taxon>
        <taxon>Fungi</taxon>
        <taxon>Dikarya</taxon>
        <taxon>Ascomycota</taxon>
        <taxon>Pezizomycotina</taxon>
        <taxon>Dothideomycetes</taxon>
        <taxon>Pleosporomycetidae</taxon>
        <taxon>Pleosporales</taxon>
        <taxon>Pleosporineae</taxon>
        <taxon>Phaeosphaeriaceae</taxon>
        <taxon>Parastagonospora</taxon>
    </lineage>
</organism>
<dbReference type="AlphaFoldDB" id="Q0UV22"/>
<evidence type="ECO:0000256" key="1">
    <source>
        <dbReference type="SAM" id="Phobius"/>
    </source>
</evidence>
<keyword evidence="1" id="KW-0472">Membrane</keyword>
<keyword evidence="1" id="KW-1133">Transmembrane helix</keyword>
<dbReference type="GeneID" id="5971679"/>
<dbReference type="KEGG" id="pno:SNOG_04392"/>
<reference evidence="3" key="1">
    <citation type="journal article" date="2007" name="Plant Cell">
        <title>Dothideomycete-plant interactions illuminated by genome sequencing and EST analysis of the wheat pathogen Stagonospora nodorum.</title>
        <authorList>
            <person name="Hane J.K."/>
            <person name="Lowe R.G."/>
            <person name="Solomon P.S."/>
            <person name="Tan K.C."/>
            <person name="Schoch C.L."/>
            <person name="Spatafora J.W."/>
            <person name="Crous P.W."/>
            <person name="Kodira C."/>
            <person name="Birren B.W."/>
            <person name="Galagan J.E."/>
            <person name="Torriani S.F."/>
            <person name="McDonald B.A."/>
            <person name="Oliver R.P."/>
        </authorList>
    </citation>
    <scope>NUCLEOTIDE SEQUENCE [LARGE SCALE GENOMIC DNA]</scope>
    <source>
        <strain evidence="3">SN15 / ATCC MYA-4574 / FGSC 10173</strain>
    </source>
</reference>
<proteinExistence type="predicted"/>
<protein>
    <submittedName>
        <fullName evidence="2">Uncharacterized protein</fullName>
    </submittedName>
</protein>